<dbReference type="Proteomes" id="UP000507470">
    <property type="component" value="Unassembled WGS sequence"/>
</dbReference>
<proteinExistence type="predicted"/>
<sequence length="229" mass="26303">MTPSEADFLNDKISTMNNLIASEFEKSAKIVLCLNNNFCRQGKILHQLYWNDTKLSRDTGVKDKCNLRKLPPVIRWSPIREQKIIENLNYDSFNNICTKTEKLIASENADNSTSEVDDVDKAKEDPSSNISHDEWLKYLKNLMNFQHCNNFDENISSIDCNNDCLNDSITAEEVLKVVKDLKFKKSAGCDGITNEMIRVSCGKLVKTYVLIFNLIFKSGIFPSIWRKHH</sequence>
<dbReference type="OrthoDB" id="6156827at2759"/>
<organism evidence="1 2">
    <name type="scientific">Mytilus coruscus</name>
    <name type="common">Sea mussel</name>
    <dbReference type="NCBI Taxonomy" id="42192"/>
    <lineage>
        <taxon>Eukaryota</taxon>
        <taxon>Metazoa</taxon>
        <taxon>Spiralia</taxon>
        <taxon>Lophotrochozoa</taxon>
        <taxon>Mollusca</taxon>
        <taxon>Bivalvia</taxon>
        <taxon>Autobranchia</taxon>
        <taxon>Pteriomorphia</taxon>
        <taxon>Mytilida</taxon>
        <taxon>Mytiloidea</taxon>
        <taxon>Mytilidae</taxon>
        <taxon>Mytilinae</taxon>
        <taxon>Mytilus</taxon>
    </lineage>
</organism>
<reference evidence="1 2" key="1">
    <citation type="submission" date="2020-06" db="EMBL/GenBank/DDBJ databases">
        <authorList>
            <person name="Li R."/>
            <person name="Bekaert M."/>
        </authorList>
    </citation>
    <scope>NUCLEOTIDE SEQUENCE [LARGE SCALE GENOMIC DNA]</scope>
    <source>
        <strain evidence="2">wild</strain>
    </source>
</reference>
<accession>A0A6J8CK75</accession>
<evidence type="ECO:0000313" key="1">
    <source>
        <dbReference type="EMBL" id="CAC5396211.1"/>
    </source>
</evidence>
<evidence type="ECO:0000313" key="2">
    <source>
        <dbReference type="Proteomes" id="UP000507470"/>
    </source>
</evidence>
<protein>
    <recommendedName>
        <fullName evidence="3">Reverse transcriptase domain-containing protein</fullName>
    </recommendedName>
</protein>
<gene>
    <name evidence="1" type="ORF">MCOR_30803</name>
</gene>
<keyword evidence="2" id="KW-1185">Reference proteome</keyword>
<evidence type="ECO:0008006" key="3">
    <source>
        <dbReference type="Google" id="ProtNLM"/>
    </source>
</evidence>
<dbReference type="EMBL" id="CACVKT020005606">
    <property type="protein sequence ID" value="CAC5396211.1"/>
    <property type="molecule type" value="Genomic_DNA"/>
</dbReference>
<name>A0A6J8CK75_MYTCO</name>
<dbReference type="AlphaFoldDB" id="A0A6J8CK75"/>